<keyword evidence="7" id="KW-0808">Transferase</keyword>
<comment type="catalytic activity">
    <reaction evidence="36">
        <text>oxaloacetate + L-alanine = L-aspartate + pyruvate</text>
        <dbReference type="Rhea" id="RHEA:77347"/>
        <dbReference type="ChEBI" id="CHEBI:15361"/>
        <dbReference type="ChEBI" id="CHEBI:16452"/>
        <dbReference type="ChEBI" id="CHEBI:29991"/>
        <dbReference type="ChEBI" id="CHEBI:57972"/>
    </reaction>
</comment>
<dbReference type="EC" id="2.6.1.18" evidence="28"/>
<evidence type="ECO:0000256" key="19">
    <source>
        <dbReference type="ARBA" id="ARBA00043679"/>
    </source>
</evidence>
<keyword evidence="10" id="KW-0496">Mitochondrion</keyword>
<evidence type="ECO:0000256" key="34">
    <source>
        <dbReference type="ARBA" id="ARBA00048560"/>
    </source>
</evidence>
<name>A0ABN8N0H4_9CNID</name>
<dbReference type="SUPFAM" id="SSF53383">
    <property type="entry name" value="PLP-dependent transferases"/>
    <property type="match status" value="2"/>
</dbReference>
<protein>
    <recommendedName>
        <fullName evidence="13">Alanine--glyoxylate aminotransferase 2, mitochondrial</fullName>
        <ecNumber evidence="28">2.6.1.18</ecNumber>
        <ecNumber evidence="12">2.6.1.40</ecNumber>
        <ecNumber evidence="5">2.6.1.44</ecNumber>
    </recommendedName>
    <alternativeName>
        <fullName evidence="14">(R)-3-amino-2-methylpropionate--pyruvate transaminase</fullName>
    </alternativeName>
    <alternativeName>
        <fullName evidence="16">Beta-ALAAT II</fullName>
    </alternativeName>
    <alternativeName>
        <fullName evidence="17">Beta-alanine-pyruvate aminotransferase</fullName>
    </alternativeName>
    <alternativeName>
        <fullName evidence="30">D-3-aminoisobutyrate-pyruvate aminotransferase</fullName>
    </alternativeName>
    <alternativeName>
        <fullName evidence="15">D-AIBAT</fullName>
    </alternativeName>
    <alternativeName>
        <fullName evidence="29">D-beta-aminoisobutyrate-pyruvate aminotransferase</fullName>
    </alternativeName>
</protein>
<comment type="catalytic activity">
    <reaction evidence="34">
        <text>N(omega),N(omega)-dimethyl-L-arginine + 2-oxobutanoate = 5-(3,3-dimethylguanidino)-2-oxopentanoate + (2S)-2-aminobutanoate</text>
        <dbReference type="Rhea" id="RHEA:77351"/>
        <dbReference type="ChEBI" id="CHEBI:16763"/>
        <dbReference type="ChEBI" id="CHEBI:58326"/>
        <dbReference type="ChEBI" id="CHEBI:74359"/>
        <dbReference type="ChEBI" id="CHEBI:197301"/>
    </reaction>
</comment>
<evidence type="ECO:0000256" key="30">
    <source>
        <dbReference type="ARBA" id="ARBA00044258"/>
    </source>
</evidence>
<evidence type="ECO:0000256" key="24">
    <source>
        <dbReference type="ARBA" id="ARBA00043777"/>
    </source>
</evidence>
<evidence type="ECO:0000256" key="22">
    <source>
        <dbReference type="ARBA" id="ARBA00043751"/>
    </source>
</evidence>
<evidence type="ECO:0000256" key="35">
    <source>
        <dbReference type="ARBA" id="ARBA00048760"/>
    </source>
</evidence>
<evidence type="ECO:0000256" key="23">
    <source>
        <dbReference type="ARBA" id="ARBA00043758"/>
    </source>
</evidence>
<evidence type="ECO:0000256" key="27">
    <source>
        <dbReference type="ARBA" id="ARBA00043826"/>
    </source>
</evidence>
<evidence type="ECO:0000256" key="15">
    <source>
        <dbReference type="ARBA" id="ARBA00041845"/>
    </source>
</evidence>
<comment type="caution">
    <text evidence="39">The sequence shown here is derived from an EMBL/GenBank/DDBJ whole genome shotgun (WGS) entry which is preliminary data.</text>
</comment>
<dbReference type="EMBL" id="CALNXK010000005">
    <property type="protein sequence ID" value="CAH3037217.1"/>
    <property type="molecule type" value="Genomic_DNA"/>
</dbReference>
<evidence type="ECO:0000256" key="20">
    <source>
        <dbReference type="ARBA" id="ARBA00043726"/>
    </source>
</evidence>
<evidence type="ECO:0000256" key="1">
    <source>
        <dbReference type="ARBA" id="ARBA00001933"/>
    </source>
</evidence>
<evidence type="ECO:0000256" key="4">
    <source>
        <dbReference type="ARBA" id="ARBA00011881"/>
    </source>
</evidence>
<sequence>MYPKLAVLSQSRHRSLVLGLEYARRSLQTCSGSLFQKTAPVDPGMDMPSCEFKPEPYEGITFEHAKEVRKANLNPALFTYYKNPVFITKGHMQWLWDNNGKRYLDLFAGIVTVSVGHCHPQLTVYLAFVRPTRSPKKVRLFLHVHVIINLYVDNIPFKDQYHVTKFSIFKFFSGMFGWYAFQIVNFISTLHVTNAAKKQMDSLWHTTNIYYHPTVHEYAELLASKLPGNLKVCYFVNSGSEANDMAIMMARAHTGNFDFLSLRNAYHGASPGTLGILAHNTWKLNVPLSFGFFQTMNADVYQGPWGGAKCRDSLAQADRTCDFCYFVHVGQCIASKLYVDQLKDVLVHSTSKKVAGFIAEVIQGVGGAVHLPKGFLKGAYELIRERGGVCISDEVQTGFGRLGSHYWGFETQDVVPDIVTMAKGIGNGFPLAAVVTTPEIAQSFAQAVHFNTYGGNPIASAVGKAVLEAIDEDGTQKNSEVVGTYFIEKLLDLKSEFPDVVGDVRGKGLMIGVELVTDKESKTPLPPEKFVPIWEDCKDMGVLIGKGGLYGNVLRIKPPMCINKDDVDFGIAVLRTALSRYTQIK</sequence>
<evidence type="ECO:0000256" key="33">
    <source>
        <dbReference type="ARBA" id="ARBA00048500"/>
    </source>
</evidence>
<comment type="catalytic activity">
    <reaction evidence="21">
        <text>N(omega),N(omega)-dimethyl-L-arginine + oxaloacetate = 5-(3,3-dimethylguanidino)-2-oxopentanoate + L-aspartate</text>
        <dbReference type="Rhea" id="RHEA:77343"/>
        <dbReference type="ChEBI" id="CHEBI:16452"/>
        <dbReference type="ChEBI" id="CHEBI:29991"/>
        <dbReference type="ChEBI" id="CHEBI:58326"/>
        <dbReference type="ChEBI" id="CHEBI:197301"/>
    </reaction>
</comment>
<dbReference type="PANTHER" id="PTHR45688:SF3">
    <property type="entry name" value="ALANINE--GLYOXYLATE AMINOTRANSFERASE 2, MITOCHONDRIAL"/>
    <property type="match status" value="1"/>
</dbReference>
<dbReference type="InterPro" id="IPR005814">
    <property type="entry name" value="Aminotrans_3"/>
</dbReference>
<keyword evidence="9" id="KW-0809">Transit peptide</keyword>
<evidence type="ECO:0000256" key="8">
    <source>
        <dbReference type="ARBA" id="ARBA00022898"/>
    </source>
</evidence>
<evidence type="ECO:0000256" key="32">
    <source>
        <dbReference type="ARBA" id="ARBA00048264"/>
    </source>
</evidence>
<dbReference type="EC" id="2.6.1.44" evidence="5"/>
<evidence type="ECO:0000256" key="13">
    <source>
        <dbReference type="ARBA" id="ARBA00039862"/>
    </source>
</evidence>
<evidence type="ECO:0000256" key="17">
    <source>
        <dbReference type="ARBA" id="ARBA00042669"/>
    </source>
</evidence>
<dbReference type="Proteomes" id="UP001159405">
    <property type="component" value="Unassembled WGS sequence"/>
</dbReference>
<comment type="catalytic activity">
    <reaction evidence="19">
        <text>(2S)-2-aminobutanoate + glyoxylate = 2-oxobutanoate + glycine</text>
        <dbReference type="Rhea" id="RHEA:77339"/>
        <dbReference type="ChEBI" id="CHEBI:16763"/>
        <dbReference type="ChEBI" id="CHEBI:36655"/>
        <dbReference type="ChEBI" id="CHEBI:57305"/>
        <dbReference type="ChEBI" id="CHEBI:74359"/>
    </reaction>
</comment>
<evidence type="ECO:0000256" key="11">
    <source>
        <dbReference type="ARBA" id="ARBA00033660"/>
    </source>
</evidence>
<evidence type="ECO:0000256" key="26">
    <source>
        <dbReference type="ARBA" id="ARBA00043825"/>
    </source>
</evidence>
<evidence type="ECO:0000256" key="14">
    <source>
        <dbReference type="ARBA" id="ARBA00041662"/>
    </source>
</evidence>
<comment type="catalytic activity">
    <reaction evidence="22">
        <text>2-oxobutanoate + L-alanine = (2S)-2-aminobutanoate + pyruvate</text>
        <dbReference type="Rhea" id="RHEA:77355"/>
        <dbReference type="ChEBI" id="CHEBI:15361"/>
        <dbReference type="ChEBI" id="CHEBI:16763"/>
        <dbReference type="ChEBI" id="CHEBI:57972"/>
        <dbReference type="ChEBI" id="CHEBI:74359"/>
        <dbReference type="EC" id="2.6.1.44"/>
    </reaction>
</comment>
<comment type="similarity">
    <text evidence="3">Belongs to the class-III pyridoxal-phosphate-dependent aminotransferase family.</text>
</comment>
<comment type="catalytic activity">
    <reaction evidence="27">
        <text>2-oxopentanoate + N(omega),N(omega)-dimethyl-L-arginine = 5-(3,3-dimethylguanidino)-2-oxopentanoate + L-2-aminopentanoate</text>
        <dbReference type="Rhea" id="RHEA:77359"/>
        <dbReference type="ChEBI" id="CHEBI:28644"/>
        <dbReference type="ChEBI" id="CHEBI:58326"/>
        <dbReference type="ChEBI" id="CHEBI:58441"/>
        <dbReference type="ChEBI" id="CHEBI:197301"/>
    </reaction>
</comment>
<gene>
    <name evidence="39" type="ORF">PLOB_00035440</name>
</gene>
<comment type="catalytic activity">
    <reaction evidence="35">
        <text>N(omega)-methyl-L-arginine + glyoxylate = 5-(3-methylguanidino)-2-oxopentanoate + glycine</text>
        <dbReference type="Rhea" id="RHEA:77323"/>
        <dbReference type="ChEBI" id="CHEBI:36655"/>
        <dbReference type="ChEBI" id="CHEBI:57305"/>
        <dbReference type="ChEBI" id="CHEBI:114953"/>
        <dbReference type="ChEBI" id="CHEBI:197314"/>
    </reaction>
</comment>
<evidence type="ECO:0000256" key="25">
    <source>
        <dbReference type="ARBA" id="ARBA00043798"/>
    </source>
</evidence>
<evidence type="ECO:0000256" key="10">
    <source>
        <dbReference type="ARBA" id="ARBA00023128"/>
    </source>
</evidence>
<evidence type="ECO:0000256" key="29">
    <source>
        <dbReference type="ARBA" id="ARBA00044257"/>
    </source>
</evidence>
<comment type="catalytic activity">
    <reaction evidence="31">
        <text>N(omega),N(omega)-dimethyl-L-arginine + glyoxylate = 5-(3,3-dimethylguanidino)-2-oxopentanoate + glycine</text>
        <dbReference type="Rhea" id="RHEA:77311"/>
        <dbReference type="ChEBI" id="CHEBI:36655"/>
        <dbReference type="ChEBI" id="CHEBI:57305"/>
        <dbReference type="ChEBI" id="CHEBI:58326"/>
        <dbReference type="ChEBI" id="CHEBI:197301"/>
    </reaction>
</comment>
<evidence type="ECO:0000313" key="39">
    <source>
        <dbReference type="EMBL" id="CAH3037217.1"/>
    </source>
</evidence>
<evidence type="ECO:0000256" key="2">
    <source>
        <dbReference type="ARBA" id="ARBA00004173"/>
    </source>
</evidence>
<evidence type="ECO:0000256" key="18">
    <source>
        <dbReference type="ARBA" id="ARBA00043669"/>
    </source>
</evidence>
<evidence type="ECO:0000256" key="6">
    <source>
        <dbReference type="ARBA" id="ARBA00022576"/>
    </source>
</evidence>
<comment type="cofactor">
    <cofactor evidence="1">
        <name>pyridoxal 5'-phosphate</name>
        <dbReference type="ChEBI" id="CHEBI:597326"/>
    </cofactor>
</comment>
<comment type="catalytic activity">
    <reaction evidence="24">
        <text>L-ornithine + pyruvate = 5-amino-2-oxopentanoate + L-alanine</text>
        <dbReference type="Rhea" id="RHEA:77327"/>
        <dbReference type="ChEBI" id="CHEBI:15361"/>
        <dbReference type="ChEBI" id="CHEBI:46911"/>
        <dbReference type="ChEBI" id="CHEBI:57972"/>
        <dbReference type="ChEBI" id="CHEBI:58802"/>
    </reaction>
</comment>
<evidence type="ECO:0000256" key="9">
    <source>
        <dbReference type="ARBA" id="ARBA00022946"/>
    </source>
</evidence>
<comment type="catalytic activity">
    <reaction evidence="37">
        <text>N(omega),N('omega)-dimethyl-L-arginine + glyoxylate = 5-(3,3'-dimethylguanidino)-2-oxopentanoate + glycine</text>
        <dbReference type="Rhea" id="RHEA:77315"/>
        <dbReference type="ChEBI" id="CHEBI:36655"/>
        <dbReference type="ChEBI" id="CHEBI:57305"/>
        <dbReference type="ChEBI" id="CHEBI:197308"/>
        <dbReference type="ChEBI" id="CHEBI:197310"/>
    </reaction>
</comment>
<dbReference type="EC" id="2.6.1.40" evidence="12"/>
<evidence type="ECO:0000256" key="7">
    <source>
        <dbReference type="ARBA" id="ARBA00022679"/>
    </source>
</evidence>
<comment type="subcellular location">
    <subcellularLocation>
        <location evidence="2">Mitochondrion</location>
    </subcellularLocation>
</comment>
<keyword evidence="40" id="KW-1185">Reference proteome</keyword>
<keyword evidence="8" id="KW-0663">Pyridoxal phosphate</keyword>
<dbReference type="Gene3D" id="3.90.1150.10">
    <property type="entry name" value="Aspartate Aminotransferase, domain 1"/>
    <property type="match status" value="2"/>
</dbReference>
<evidence type="ECO:0000256" key="21">
    <source>
        <dbReference type="ARBA" id="ARBA00043749"/>
    </source>
</evidence>
<dbReference type="Pfam" id="PF00202">
    <property type="entry name" value="Aminotran_3"/>
    <property type="match status" value="2"/>
</dbReference>
<comment type="function">
    <text evidence="38">Multifunctional aminotransferase with a broad substrate specificity. Catalyzes the conversion of glyoxylate to glycine using alanine as the amino donor. Catalyzes metabolism of not L- but the D-isomer of D-beta-aminoisobutyric acid to generate 2-methyl-3-oxopropanoate and alanine. Catalyzes the transfer of the amino group from beta-alanine to pyruvate to yield L-alanine and 3-oxopropanoate. Can metabolize NG-monomethyl-L-arginine (NMMA), asymmetric NG,NG-dimethyl-L-arginine (ADMA) and symmetric NG,N'G-dimethyl-L-arginine (SDMA). ADMA is a potent inhibitor of nitric-oxide (NO) synthase, and this activity provides mechanism through which the kidney regulates blood pressure.</text>
</comment>
<dbReference type="InterPro" id="IPR049704">
    <property type="entry name" value="Aminotrans_3_PPA_site"/>
</dbReference>
<evidence type="ECO:0000256" key="5">
    <source>
        <dbReference type="ARBA" id="ARBA00013049"/>
    </source>
</evidence>
<dbReference type="PANTHER" id="PTHR45688">
    <property type="match status" value="1"/>
</dbReference>
<dbReference type="InterPro" id="IPR015421">
    <property type="entry name" value="PyrdxlP-dep_Trfase_major"/>
</dbReference>
<organism evidence="39 40">
    <name type="scientific">Porites lobata</name>
    <dbReference type="NCBI Taxonomy" id="104759"/>
    <lineage>
        <taxon>Eukaryota</taxon>
        <taxon>Metazoa</taxon>
        <taxon>Cnidaria</taxon>
        <taxon>Anthozoa</taxon>
        <taxon>Hexacorallia</taxon>
        <taxon>Scleractinia</taxon>
        <taxon>Fungiina</taxon>
        <taxon>Poritidae</taxon>
        <taxon>Porites</taxon>
    </lineage>
</organism>
<evidence type="ECO:0000256" key="36">
    <source>
        <dbReference type="ARBA" id="ARBA00048916"/>
    </source>
</evidence>
<comment type="catalytic activity">
    <reaction evidence="26">
        <text>3-oxopropanoate + L-alanine = beta-alanine + pyruvate</text>
        <dbReference type="Rhea" id="RHEA:14077"/>
        <dbReference type="ChEBI" id="CHEBI:15361"/>
        <dbReference type="ChEBI" id="CHEBI:33190"/>
        <dbReference type="ChEBI" id="CHEBI:57966"/>
        <dbReference type="ChEBI" id="CHEBI:57972"/>
        <dbReference type="EC" id="2.6.1.18"/>
    </reaction>
    <physiologicalReaction direction="right-to-left" evidence="26">
        <dbReference type="Rhea" id="RHEA:14079"/>
    </physiologicalReaction>
</comment>
<dbReference type="Gene3D" id="3.40.640.10">
    <property type="entry name" value="Type I PLP-dependent aspartate aminotransferase-like (Major domain)"/>
    <property type="match status" value="1"/>
</dbReference>
<dbReference type="InterPro" id="IPR015422">
    <property type="entry name" value="PyrdxlP-dep_Trfase_small"/>
</dbReference>
<comment type="catalytic activity">
    <reaction evidence="32">
        <text>L-ornithine + glyoxylate = 5-amino-2-oxopentanoate + glycine</text>
        <dbReference type="Rhea" id="RHEA:77331"/>
        <dbReference type="ChEBI" id="CHEBI:36655"/>
        <dbReference type="ChEBI" id="CHEBI:46911"/>
        <dbReference type="ChEBI" id="CHEBI:57305"/>
        <dbReference type="ChEBI" id="CHEBI:58802"/>
    </reaction>
</comment>
<evidence type="ECO:0000256" key="12">
    <source>
        <dbReference type="ARBA" id="ARBA00039130"/>
    </source>
</evidence>
<comment type="catalytic activity">
    <reaction evidence="23">
        <text>N(omega)-methyl-L-arginine + pyruvate = 5-(3-methylguanidino)-2-oxopentanoate + L-alanine</text>
        <dbReference type="Rhea" id="RHEA:77319"/>
        <dbReference type="ChEBI" id="CHEBI:15361"/>
        <dbReference type="ChEBI" id="CHEBI:57972"/>
        <dbReference type="ChEBI" id="CHEBI:114953"/>
        <dbReference type="ChEBI" id="CHEBI:197314"/>
    </reaction>
</comment>
<evidence type="ECO:0000256" key="16">
    <source>
        <dbReference type="ARBA" id="ARBA00042611"/>
    </source>
</evidence>
<evidence type="ECO:0000256" key="3">
    <source>
        <dbReference type="ARBA" id="ARBA00008954"/>
    </source>
</evidence>
<dbReference type="CDD" id="cd00610">
    <property type="entry name" value="OAT_like"/>
    <property type="match status" value="1"/>
</dbReference>
<evidence type="ECO:0000256" key="37">
    <source>
        <dbReference type="ARBA" id="ARBA00049480"/>
    </source>
</evidence>
<dbReference type="PROSITE" id="PS00600">
    <property type="entry name" value="AA_TRANSFER_CLASS_3"/>
    <property type="match status" value="1"/>
</dbReference>
<comment type="catalytic activity">
    <reaction evidence="20">
        <text>(R)-3-amino-2-methylpropanoate + pyruvate = 2-methyl-3-oxopropanoate + L-alanine</text>
        <dbReference type="Rhea" id="RHEA:18393"/>
        <dbReference type="ChEBI" id="CHEBI:15361"/>
        <dbReference type="ChEBI" id="CHEBI:57700"/>
        <dbReference type="ChEBI" id="CHEBI:57731"/>
        <dbReference type="ChEBI" id="CHEBI:57972"/>
        <dbReference type="EC" id="2.6.1.40"/>
    </reaction>
    <physiologicalReaction direction="left-to-right" evidence="20">
        <dbReference type="Rhea" id="RHEA:18394"/>
    </physiologicalReaction>
</comment>
<evidence type="ECO:0000256" key="28">
    <source>
        <dbReference type="ARBA" id="ARBA00044055"/>
    </source>
</evidence>
<comment type="catalytic activity">
    <reaction evidence="11">
        <text>glyoxylate + L-alanine = glycine + pyruvate</text>
        <dbReference type="Rhea" id="RHEA:24248"/>
        <dbReference type="ChEBI" id="CHEBI:15361"/>
        <dbReference type="ChEBI" id="CHEBI:36655"/>
        <dbReference type="ChEBI" id="CHEBI:57305"/>
        <dbReference type="ChEBI" id="CHEBI:57972"/>
        <dbReference type="EC" id="2.6.1.44"/>
    </reaction>
    <physiologicalReaction direction="left-to-right" evidence="11">
        <dbReference type="Rhea" id="RHEA:24249"/>
    </physiologicalReaction>
</comment>
<reference evidence="39 40" key="1">
    <citation type="submission" date="2022-05" db="EMBL/GenBank/DDBJ databases">
        <authorList>
            <consortium name="Genoscope - CEA"/>
            <person name="William W."/>
        </authorList>
    </citation>
    <scope>NUCLEOTIDE SEQUENCE [LARGE SCALE GENOMIC DNA]</scope>
</reference>
<comment type="catalytic activity">
    <reaction evidence="25">
        <text>N(omega),N('omega)-dimethyl-L-arginine + pyruvate = 5-(3,3'-dimethylguanidino)-2-oxopentanoate + L-alanine</text>
        <dbReference type="Rhea" id="RHEA:77307"/>
        <dbReference type="ChEBI" id="CHEBI:15361"/>
        <dbReference type="ChEBI" id="CHEBI:57972"/>
        <dbReference type="ChEBI" id="CHEBI:197308"/>
        <dbReference type="ChEBI" id="CHEBI:197310"/>
    </reaction>
</comment>
<evidence type="ECO:0000313" key="40">
    <source>
        <dbReference type="Proteomes" id="UP001159405"/>
    </source>
</evidence>
<evidence type="ECO:0000256" key="38">
    <source>
        <dbReference type="ARBA" id="ARBA00058068"/>
    </source>
</evidence>
<dbReference type="InterPro" id="IPR015424">
    <property type="entry name" value="PyrdxlP-dep_Trfase"/>
</dbReference>
<keyword evidence="6" id="KW-0032">Aminotransferase</keyword>
<comment type="catalytic activity">
    <reaction evidence="33">
        <text>2-oxohexanoate + N(omega),N(omega)-dimethyl-L-arginine = L-2-aminohexanoate + 5-(3,3-dimethylguanidino)-2-oxopentanoate</text>
        <dbReference type="Rhea" id="RHEA:77363"/>
        <dbReference type="ChEBI" id="CHEBI:35177"/>
        <dbReference type="ChEBI" id="CHEBI:58326"/>
        <dbReference type="ChEBI" id="CHEBI:58455"/>
        <dbReference type="ChEBI" id="CHEBI:197301"/>
    </reaction>
</comment>
<evidence type="ECO:0000256" key="31">
    <source>
        <dbReference type="ARBA" id="ARBA00047892"/>
    </source>
</evidence>
<comment type="catalytic activity">
    <reaction evidence="18">
        <text>N(omega),N(omega)-dimethyl-L-arginine + pyruvate = 5-(3,3-dimethylguanidino)-2-oxopentanoate + L-alanine</text>
        <dbReference type="Rhea" id="RHEA:77303"/>
        <dbReference type="ChEBI" id="CHEBI:15361"/>
        <dbReference type="ChEBI" id="CHEBI:57972"/>
        <dbReference type="ChEBI" id="CHEBI:58326"/>
        <dbReference type="ChEBI" id="CHEBI:197301"/>
    </reaction>
</comment>
<comment type="subunit">
    <text evidence="4">Homotetramer.</text>
</comment>
<accession>A0ABN8N0H4</accession>
<proteinExistence type="inferred from homology"/>